<dbReference type="Proteomes" id="UP000297814">
    <property type="component" value="Unassembled WGS sequence"/>
</dbReference>
<dbReference type="EMBL" id="PQXK01000009">
    <property type="protein sequence ID" value="TGO42398.1"/>
    <property type="molecule type" value="Genomic_DNA"/>
</dbReference>
<accession>A0A4Z1H0P0</accession>
<gene>
    <name evidence="1" type="ORF">BHYA_0009g00770</name>
</gene>
<reference evidence="1 2" key="1">
    <citation type="submission" date="2017-12" db="EMBL/GenBank/DDBJ databases">
        <title>Comparative genomics of Botrytis spp.</title>
        <authorList>
            <person name="Valero-Jimenez C.A."/>
            <person name="Tapia P."/>
            <person name="Veloso J."/>
            <person name="Silva-Moreno E."/>
            <person name="Staats M."/>
            <person name="Valdes J.H."/>
            <person name="Van Kan J.A.L."/>
        </authorList>
    </citation>
    <scope>NUCLEOTIDE SEQUENCE [LARGE SCALE GENOMIC DNA]</scope>
    <source>
        <strain evidence="1 2">Bh0001</strain>
    </source>
</reference>
<dbReference type="AlphaFoldDB" id="A0A4Z1H0P0"/>
<name>A0A4Z1H0P0_9HELO</name>
<evidence type="ECO:0000313" key="1">
    <source>
        <dbReference type="EMBL" id="TGO42398.1"/>
    </source>
</evidence>
<sequence length="156" mass="17254">MDLLPSFSLEEELSEAEKRIQKASIPEIVDKLELCSSALVATPNLAGLLYVYDRQVIQSTALAARLIGKVTGDVHATHPWPKGLSFRLAGERRRQSSQPHGGLRQAEKLWEIIAHSPPDTSGHDSSGCTEWFCDKSNCIASRRNLSKSAQRKESSR</sequence>
<proteinExistence type="predicted"/>
<comment type="caution">
    <text evidence="1">The sequence shown here is derived from an EMBL/GenBank/DDBJ whole genome shotgun (WGS) entry which is preliminary data.</text>
</comment>
<keyword evidence="2" id="KW-1185">Reference proteome</keyword>
<organism evidence="1 2">
    <name type="scientific">Botrytis hyacinthi</name>
    <dbReference type="NCBI Taxonomy" id="278943"/>
    <lineage>
        <taxon>Eukaryota</taxon>
        <taxon>Fungi</taxon>
        <taxon>Dikarya</taxon>
        <taxon>Ascomycota</taxon>
        <taxon>Pezizomycotina</taxon>
        <taxon>Leotiomycetes</taxon>
        <taxon>Helotiales</taxon>
        <taxon>Sclerotiniaceae</taxon>
        <taxon>Botrytis</taxon>
    </lineage>
</organism>
<protein>
    <submittedName>
        <fullName evidence="1">Uncharacterized protein</fullName>
    </submittedName>
</protein>
<evidence type="ECO:0000313" key="2">
    <source>
        <dbReference type="Proteomes" id="UP000297814"/>
    </source>
</evidence>